<organism evidence="1">
    <name type="scientific">termite gut metagenome</name>
    <dbReference type="NCBI Taxonomy" id="433724"/>
    <lineage>
        <taxon>unclassified sequences</taxon>
        <taxon>metagenomes</taxon>
        <taxon>organismal metagenomes</taxon>
    </lineage>
</organism>
<comment type="caution">
    <text evidence="1">The sequence shown here is derived from an EMBL/GenBank/DDBJ whole genome shotgun (WGS) entry which is preliminary data.</text>
</comment>
<reference evidence="1" key="1">
    <citation type="submission" date="2019-03" db="EMBL/GenBank/DDBJ databases">
        <title>Single cell metagenomics reveals metabolic interactions within the superorganism composed of flagellate Streblomastix strix and complex community of Bacteroidetes bacteria on its surface.</title>
        <authorList>
            <person name="Treitli S.C."/>
            <person name="Kolisko M."/>
            <person name="Husnik F."/>
            <person name="Keeling P."/>
            <person name="Hampl V."/>
        </authorList>
    </citation>
    <scope>NUCLEOTIDE SEQUENCE</scope>
    <source>
        <strain evidence="1">STM</strain>
    </source>
</reference>
<sequence length="31" mass="3428">MKKYLLSFVFSLCVCGIAAQEAETVITYEIG</sequence>
<accession>A0A5J4R951</accession>
<feature type="non-terminal residue" evidence="1">
    <location>
        <position position="31"/>
    </location>
</feature>
<proteinExistence type="predicted"/>
<dbReference type="AlphaFoldDB" id="A0A5J4R951"/>
<name>A0A5J4R951_9ZZZZ</name>
<dbReference type="EMBL" id="SNRY01001680">
    <property type="protein sequence ID" value="KAA6329233.1"/>
    <property type="molecule type" value="Genomic_DNA"/>
</dbReference>
<evidence type="ECO:0000313" key="1">
    <source>
        <dbReference type="EMBL" id="KAA6329233.1"/>
    </source>
</evidence>
<gene>
    <name evidence="1" type="ORF">EZS27_021938</name>
</gene>
<protein>
    <submittedName>
        <fullName evidence="1">Uncharacterized protein</fullName>
    </submittedName>
</protein>